<feature type="domain" description="C2H2-type" evidence="2">
    <location>
        <begin position="1095"/>
        <end position="1117"/>
    </location>
</feature>
<dbReference type="Proteomes" id="UP000324832">
    <property type="component" value="Unassembled WGS sequence"/>
</dbReference>
<evidence type="ECO:0000313" key="4">
    <source>
        <dbReference type="Proteomes" id="UP000324832"/>
    </source>
</evidence>
<feature type="region of interest" description="Disordered" evidence="1">
    <location>
        <begin position="902"/>
        <end position="933"/>
    </location>
</feature>
<dbReference type="GO" id="GO:0003676">
    <property type="term" value="F:nucleic acid binding"/>
    <property type="evidence" value="ECO:0007669"/>
    <property type="project" value="InterPro"/>
</dbReference>
<dbReference type="GO" id="GO:0008270">
    <property type="term" value="F:zinc ion binding"/>
    <property type="evidence" value="ECO:0007669"/>
    <property type="project" value="InterPro"/>
</dbReference>
<dbReference type="PROSITE" id="PS00028">
    <property type="entry name" value="ZINC_FINGER_C2H2_1"/>
    <property type="match status" value="1"/>
</dbReference>
<sequence>IDETSFQCLICNQVVSLDSKSQHFEEKTHNANKRLEVTGTKLDIKSTVKELKPKQVKTLNVAEKEDLICKALKAPQYIETCGNSYICILCVLELPENSVLSHMGGAHHCNIIKLHRPRIQKLKNQQDINSENDESNCNDINENNNIQPENETCNDNFKIIKSLSRFESNGIRVNLQQDYAFCNTCCDEIDLNFNVIEKHIFEHKSFNDLHKHSVSSKGTKVLIKEECGSSGSKKENEEKNIIEHTSTILVGSQDQFVPSVITKESNGDKLQKANNIVSQLSCTSAEKVKKPKEVNTELEDNTIENDLQVNHEKETHIVEYTASNSSQDYSVPSKGTDKSECVASKVNIELENKKIDETSFQCLICNQVVSLDSKSQHFEEKTHNANKRLEVTGTKLDINSTVKELKPKQVKTLNVAEKEDLICKAFKAPQYIETCGNSYICILCEWKLPENSVLSHMGGAHHCNILKLHRARIQKLKNQEDINSEKDESNCNDINENNKIQPENETCNDNFKILKSLSRFESNGIRVNLQQDYAFCNTCCDEIDLNFNVIEKHIFEHKSFNDLHKHSVSSKGTKVLIKEECGSSGSKMENEEKNIIEHTSTILVGSQDQFVPSVITKESNGDKLQKANNIVSELSCTSAEKVKKPKEVNTELEDNTIENDLQVNHEKETHIVEYTASNSSQDYSVPSKGTDKSECVASKVNIELENKKVVNNFDINHGLEHINVHKELNGSQNDSNFLKSTEEVKIESKLNIKIAKYAKANNLQFDSKKMTVFCRTCKNSVPPNLYNMKEHINGRSHKSNIEQFSKIDKLQPETTKCDTPFSVEPKAEKISKENRKLDSETNTGTKISIAMQNGSNVSQINSVSSKTNEKSNCIARNDNIELENKASTNNIKSNHKGKHIIEQKASNSSNNNSNASKSTEEVKSTEKVKSRKEEVENYAQANNLELNPKEATAFCTKCAKHVPATVQNLKDHINGKIHQGYVKPSSPITKPELEKLERILTRNLIILTDFISYDNFNDIVLNEKICLSRASFALTIKTKDSYNFQCIRCSVNLGKMDVTSHGLKGAHGVELFNVPVVTNIESEFIREYQPGSFHCGFCNTIFTSWEDIKSHIETIDHSLAKKSAEWRLSVINLEVFIVAFVMQYSPLGNI</sequence>
<feature type="compositionally biased region" description="Basic and acidic residues" evidence="1">
    <location>
        <begin position="918"/>
        <end position="933"/>
    </location>
</feature>
<proteinExistence type="predicted"/>
<protein>
    <recommendedName>
        <fullName evidence="2">C2H2-type domain-containing protein</fullName>
    </recommendedName>
</protein>
<organism evidence="3 4">
    <name type="scientific">Leptidea sinapis</name>
    <dbReference type="NCBI Taxonomy" id="189913"/>
    <lineage>
        <taxon>Eukaryota</taxon>
        <taxon>Metazoa</taxon>
        <taxon>Ecdysozoa</taxon>
        <taxon>Arthropoda</taxon>
        <taxon>Hexapoda</taxon>
        <taxon>Insecta</taxon>
        <taxon>Pterygota</taxon>
        <taxon>Neoptera</taxon>
        <taxon>Endopterygota</taxon>
        <taxon>Lepidoptera</taxon>
        <taxon>Glossata</taxon>
        <taxon>Ditrysia</taxon>
        <taxon>Papilionoidea</taxon>
        <taxon>Pieridae</taxon>
        <taxon>Dismorphiinae</taxon>
        <taxon>Leptidea</taxon>
    </lineage>
</organism>
<reference evidence="3 4" key="1">
    <citation type="submission" date="2017-07" db="EMBL/GenBank/DDBJ databases">
        <authorList>
            <person name="Talla V."/>
            <person name="Backstrom N."/>
        </authorList>
    </citation>
    <scope>NUCLEOTIDE SEQUENCE [LARGE SCALE GENOMIC DNA]</scope>
</reference>
<dbReference type="SMART" id="SM00451">
    <property type="entry name" value="ZnF_U1"/>
    <property type="match status" value="6"/>
</dbReference>
<keyword evidence="4" id="KW-1185">Reference proteome</keyword>
<name>A0A5E4QFE8_9NEOP</name>
<dbReference type="InterPro" id="IPR003604">
    <property type="entry name" value="Matrin/U1-like-C_Znf_C2H2"/>
</dbReference>
<dbReference type="InterPro" id="IPR013087">
    <property type="entry name" value="Znf_C2H2_type"/>
</dbReference>
<dbReference type="AlphaFoldDB" id="A0A5E4QFE8"/>
<evidence type="ECO:0000313" key="3">
    <source>
        <dbReference type="EMBL" id="VVC96256.1"/>
    </source>
</evidence>
<dbReference type="EMBL" id="FZQP02002636">
    <property type="protein sequence ID" value="VVC96256.1"/>
    <property type="molecule type" value="Genomic_DNA"/>
</dbReference>
<dbReference type="SMART" id="SM00355">
    <property type="entry name" value="ZnF_C2H2"/>
    <property type="match status" value="7"/>
</dbReference>
<evidence type="ECO:0000256" key="1">
    <source>
        <dbReference type="SAM" id="MobiDB-lite"/>
    </source>
</evidence>
<evidence type="ECO:0000259" key="2">
    <source>
        <dbReference type="PROSITE" id="PS00028"/>
    </source>
</evidence>
<feature type="compositionally biased region" description="Low complexity" evidence="1">
    <location>
        <begin position="904"/>
        <end position="917"/>
    </location>
</feature>
<feature type="non-terminal residue" evidence="3">
    <location>
        <position position="1"/>
    </location>
</feature>
<gene>
    <name evidence="3" type="ORF">LSINAPIS_LOCUS7797</name>
</gene>
<accession>A0A5E4QFE8</accession>